<dbReference type="AlphaFoldDB" id="A0A1C1YWA8"/>
<keyword evidence="4" id="KW-1185">Reference proteome</keyword>
<evidence type="ECO:0000256" key="1">
    <source>
        <dbReference type="ARBA" id="ARBA00008903"/>
    </source>
</evidence>
<organism evidence="3 4">
    <name type="scientific">Hoeflea olei</name>
    <dbReference type="NCBI Taxonomy" id="1480615"/>
    <lineage>
        <taxon>Bacteria</taxon>
        <taxon>Pseudomonadati</taxon>
        <taxon>Pseudomonadota</taxon>
        <taxon>Alphaproteobacteria</taxon>
        <taxon>Hyphomicrobiales</taxon>
        <taxon>Rhizobiaceae</taxon>
        <taxon>Hoeflea</taxon>
    </lineage>
</organism>
<evidence type="ECO:0000256" key="2">
    <source>
        <dbReference type="ARBA" id="ARBA00023027"/>
    </source>
</evidence>
<dbReference type="InterPro" id="IPR003462">
    <property type="entry name" value="ODC_Mu_crystall"/>
</dbReference>
<dbReference type="InterPro" id="IPR023401">
    <property type="entry name" value="ODC_N"/>
</dbReference>
<dbReference type="PIRSF" id="PIRSF001439">
    <property type="entry name" value="CryM"/>
    <property type="match status" value="1"/>
</dbReference>
<name>A0A1C1YWA8_9HYPH</name>
<reference evidence="3 4" key="1">
    <citation type="submission" date="2015-12" db="EMBL/GenBank/DDBJ databases">
        <authorList>
            <person name="Shamseldin A."/>
            <person name="Moawad H."/>
            <person name="Abd El-Rahim W.M."/>
            <person name="Sadowsky M.J."/>
        </authorList>
    </citation>
    <scope>NUCLEOTIDE SEQUENCE [LARGE SCALE GENOMIC DNA]</scope>
    <source>
        <strain evidence="3 4">JC234</strain>
    </source>
</reference>
<dbReference type="InterPro" id="IPR036291">
    <property type="entry name" value="NAD(P)-bd_dom_sf"/>
</dbReference>
<dbReference type="OrthoDB" id="9785971at2"/>
<dbReference type="STRING" id="1480615.AWJ14_02910"/>
<dbReference type="PANTHER" id="PTHR13812">
    <property type="entry name" value="KETIMINE REDUCTASE MU-CRYSTALLIN"/>
    <property type="match status" value="1"/>
</dbReference>
<accession>A0A1C1YWA8</accession>
<comment type="caution">
    <text evidence="3">The sequence shown here is derived from an EMBL/GenBank/DDBJ whole genome shotgun (WGS) entry which is preliminary data.</text>
</comment>
<dbReference type="FunFam" id="3.40.50.720:FF:000311">
    <property type="entry name" value="Ornithine cyclodeaminase"/>
    <property type="match status" value="1"/>
</dbReference>
<dbReference type="Gene3D" id="3.30.1780.10">
    <property type="entry name" value="ornithine cyclodeaminase, domain 1"/>
    <property type="match status" value="1"/>
</dbReference>
<evidence type="ECO:0000313" key="3">
    <source>
        <dbReference type="EMBL" id="OCW57767.1"/>
    </source>
</evidence>
<proteinExistence type="inferred from homology"/>
<dbReference type="EMBL" id="LQZT01000012">
    <property type="protein sequence ID" value="OCW57767.1"/>
    <property type="molecule type" value="Genomic_DNA"/>
</dbReference>
<dbReference type="Pfam" id="PF02423">
    <property type="entry name" value="OCD_Mu_crystall"/>
    <property type="match status" value="1"/>
</dbReference>
<dbReference type="Proteomes" id="UP000094795">
    <property type="component" value="Unassembled WGS sequence"/>
</dbReference>
<evidence type="ECO:0000313" key="4">
    <source>
        <dbReference type="Proteomes" id="UP000094795"/>
    </source>
</evidence>
<sequence length="311" mass="32930">MRIVTGDDIGSVCSWLFAVEALRAGHVMPPADLRDSLVENGGRKMLVRTAWIPGLASGVKAVTIYPDNPSQTPPKPSVQGQVLLFDEAGGHVVAVLEGVDLTAWKTAGDSALGSSLLSRPDVSTMLMVGAGSMARPLIEAHRAVRPSLEHVMIWNRNTARAEALAKAVARDGVTAEAVTDLDLAVARADLISSATMSTEPLIRGEMLRPGTHVDLVGAYTPSMREADDTTLARGRLFVDSRATTIGHIGEVMIPMQSGALTEADIEGDFHDLVQGRVARNSAEDITVFKNGGGAHLDVMIAHAVYLALEGR</sequence>
<dbReference type="GO" id="GO:0016491">
    <property type="term" value="F:oxidoreductase activity"/>
    <property type="evidence" value="ECO:0007669"/>
    <property type="project" value="UniProtKB-ARBA"/>
</dbReference>
<dbReference type="SUPFAM" id="SSF51735">
    <property type="entry name" value="NAD(P)-binding Rossmann-fold domains"/>
    <property type="match status" value="1"/>
</dbReference>
<dbReference type="GO" id="GO:0005737">
    <property type="term" value="C:cytoplasm"/>
    <property type="evidence" value="ECO:0007669"/>
    <property type="project" value="TreeGrafter"/>
</dbReference>
<gene>
    <name evidence="3" type="ORF">AWJ14_02910</name>
</gene>
<keyword evidence="2" id="KW-0520">NAD</keyword>
<comment type="similarity">
    <text evidence="1">Belongs to the ornithine cyclodeaminase/mu-crystallin family.</text>
</comment>
<dbReference type="Gene3D" id="3.40.50.720">
    <property type="entry name" value="NAD(P)-binding Rossmann-like Domain"/>
    <property type="match status" value="1"/>
</dbReference>
<protein>
    <submittedName>
        <fullName evidence="3">Ornithine cyclodeaminase</fullName>
    </submittedName>
</protein>
<dbReference type="RefSeq" id="WP_066177988.1">
    <property type="nucleotide sequence ID" value="NZ_LQZT01000012.1"/>
</dbReference>
<dbReference type="PANTHER" id="PTHR13812:SF19">
    <property type="entry name" value="KETIMINE REDUCTASE MU-CRYSTALLIN"/>
    <property type="match status" value="1"/>
</dbReference>
<dbReference type="GO" id="GO:0019752">
    <property type="term" value="P:carboxylic acid metabolic process"/>
    <property type="evidence" value="ECO:0007669"/>
    <property type="project" value="UniProtKB-ARBA"/>
</dbReference>